<evidence type="ECO:0000313" key="3">
    <source>
        <dbReference type="Proteomes" id="UP000283700"/>
    </source>
</evidence>
<keyword evidence="1" id="KW-1133">Transmembrane helix</keyword>
<comment type="caution">
    <text evidence="2">The sequence shown here is derived from an EMBL/GenBank/DDBJ whole genome shotgun (WGS) entry which is preliminary data.</text>
</comment>
<keyword evidence="1" id="KW-0812">Transmembrane</keyword>
<proteinExistence type="predicted"/>
<gene>
    <name evidence="2" type="ORF">DWZ29_11090</name>
</gene>
<evidence type="ECO:0000313" key="2">
    <source>
        <dbReference type="EMBL" id="RHN11763.1"/>
    </source>
</evidence>
<dbReference type="AlphaFoldDB" id="A0A415U109"/>
<accession>A0A415U109</accession>
<organism evidence="2 3">
    <name type="scientific">Anaerobutyricum hallii</name>
    <dbReference type="NCBI Taxonomy" id="39488"/>
    <lineage>
        <taxon>Bacteria</taxon>
        <taxon>Bacillati</taxon>
        <taxon>Bacillota</taxon>
        <taxon>Clostridia</taxon>
        <taxon>Lachnospirales</taxon>
        <taxon>Lachnospiraceae</taxon>
        <taxon>Anaerobutyricum</taxon>
    </lineage>
</organism>
<sequence length="63" mass="7585">MPYIVWIFSFIHDIFLFLPRPEILSVRAKLNIIPEYYMISFRFLFCFNPLSVISSIFLYFAAI</sequence>
<keyword evidence="1" id="KW-0472">Membrane</keyword>
<reference evidence="2 3" key="1">
    <citation type="submission" date="2018-08" db="EMBL/GenBank/DDBJ databases">
        <title>A genome reference for cultivated species of the human gut microbiota.</title>
        <authorList>
            <person name="Zou Y."/>
            <person name="Xue W."/>
            <person name="Luo G."/>
        </authorList>
    </citation>
    <scope>NUCLEOTIDE SEQUENCE [LARGE SCALE GENOMIC DNA]</scope>
    <source>
        <strain evidence="2 3">AF31-17AC</strain>
    </source>
</reference>
<evidence type="ECO:0000256" key="1">
    <source>
        <dbReference type="SAM" id="Phobius"/>
    </source>
</evidence>
<feature type="transmembrane region" description="Helical" evidence="1">
    <location>
        <begin position="6"/>
        <end position="24"/>
    </location>
</feature>
<dbReference type="Proteomes" id="UP000283700">
    <property type="component" value="Unassembled WGS sequence"/>
</dbReference>
<protein>
    <submittedName>
        <fullName evidence="2">Uncharacterized protein</fullName>
    </submittedName>
</protein>
<name>A0A415U109_9FIRM</name>
<dbReference type="EMBL" id="QRQO01000032">
    <property type="protein sequence ID" value="RHN11763.1"/>
    <property type="molecule type" value="Genomic_DNA"/>
</dbReference>
<feature type="transmembrane region" description="Helical" evidence="1">
    <location>
        <begin position="36"/>
        <end position="62"/>
    </location>
</feature>